<feature type="domain" description="N-acetyltransferase" evidence="20">
    <location>
        <begin position="97"/>
        <end position="264"/>
    </location>
</feature>
<dbReference type="InterPro" id="IPR000182">
    <property type="entry name" value="GNAT_dom"/>
</dbReference>
<comment type="catalytic activity">
    <reaction evidence="17">
        <text>uridine(34) in tRNA + acetyl-CoA + S-adenosyl-L-methionine + H2O = 5-(carboxymethyl)uridine(34) in tRNA + 5'-deoxyadenosine + L-methionine + CoA + 2 H(+)</text>
        <dbReference type="Rhea" id="RHEA:61020"/>
        <dbReference type="Rhea" id="RHEA-COMP:10407"/>
        <dbReference type="Rhea" id="RHEA-COMP:11727"/>
        <dbReference type="ChEBI" id="CHEBI:15377"/>
        <dbReference type="ChEBI" id="CHEBI:15378"/>
        <dbReference type="ChEBI" id="CHEBI:17319"/>
        <dbReference type="ChEBI" id="CHEBI:57287"/>
        <dbReference type="ChEBI" id="CHEBI:57288"/>
        <dbReference type="ChEBI" id="CHEBI:57844"/>
        <dbReference type="ChEBI" id="CHEBI:59789"/>
        <dbReference type="ChEBI" id="CHEBI:65315"/>
        <dbReference type="ChEBI" id="CHEBI:74882"/>
        <dbReference type="EC" id="2.3.1.311"/>
    </reaction>
    <physiologicalReaction direction="left-to-right" evidence="17">
        <dbReference type="Rhea" id="RHEA:61021"/>
    </physiologicalReaction>
</comment>
<keyword evidence="7" id="KW-0808">Transferase</keyword>
<dbReference type="Pfam" id="PF04055">
    <property type="entry name" value="Radical_SAM"/>
    <property type="match status" value="1"/>
</dbReference>
<feature type="compositionally biased region" description="Polar residues" evidence="19">
    <location>
        <begin position="259"/>
        <end position="280"/>
    </location>
</feature>
<evidence type="ECO:0000256" key="2">
    <source>
        <dbReference type="ARBA" id="ARBA00005043"/>
    </source>
</evidence>
<proteinExistence type="inferred from homology"/>
<evidence type="ECO:0000256" key="17">
    <source>
        <dbReference type="ARBA" id="ARBA00047372"/>
    </source>
</evidence>
<dbReference type="GO" id="GO:0002926">
    <property type="term" value="P:tRNA wobble base 5-methoxycarbonylmethyl-2-thiouridinylation"/>
    <property type="evidence" value="ECO:0007669"/>
    <property type="project" value="TreeGrafter"/>
</dbReference>
<dbReference type="InterPro" id="IPR007197">
    <property type="entry name" value="rSAM"/>
</dbReference>
<dbReference type="FunFam" id="3.40.630.30:FF:000003">
    <property type="entry name" value="Elongator complex protein 3"/>
    <property type="match status" value="1"/>
</dbReference>
<evidence type="ECO:0000256" key="16">
    <source>
        <dbReference type="ARBA" id="ARBA00044771"/>
    </source>
</evidence>
<keyword evidence="12" id="KW-0408">Iron</keyword>
<dbReference type="GO" id="GO:0051539">
    <property type="term" value="F:4 iron, 4 sulfur cluster binding"/>
    <property type="evidence" value="ECO:0007669"/>
    <property type="project" value="UniProtKB-KW"/>
</dbReference>
<dbReference type="EC" id="2.3.1.311" evidence="16"/>
<evidence type="ECO:0000259" key="20">
    <source>
        <dbReference type="PROSITE" id="PS51186"/>
    </source>
</evidence>
<feature type="region of interest" description="Disordered" evidence="19">
    <location>
        <begin position="259"/>
        <end position="282"/>
    </location>
</feature>
<dbReference type="EMBL" id="CM018036">
    <property type="protein sequence ID" value="KAA8540718.1"/>
    <property type="molecule type" value="Genomic_DNA"/>
</dbReference>
<accession>A0A5J5BDF9</accession>
<dbReference type="PANTHER" id="PTHR11135:SF0">
    <property type="entry name" value="ELONGATOR COMPLEX PROTEIN 3"/>
    <property type="match status" value="1"/>
</dbReference>
<dbReference type="PROSITE" id="PS51186">
    <property type="entry name" value="GNAT"/>
    <property type="match status" value="1"/>
</dbReference>
<dbReference type="GO" id="GO:0033588">
    <property type="term" value="C:elongator holoenzyme complex"/>
    <property type="evidence" value="ECO:0007669"/>
    <property type="project" value="TreeGrafter"/>
</dbReference>
<evidence type="ECO:0000313" key="21">
    <source>
        <dbReference type="EMBL" id="KAA8540718.1"/>
    </source>
</evidence>
<comment type="cofactor">
    <cofactor evidence="1">
        <name>[4Fe-4S] cluster</name>
        <dbReference type="ChEBI" id="CHEBI:49883"/>
    </cofactor>
</comment>
<dbReference type="SUPFAM" id="SSF102114">
    <property type="entry name" value="Radical SAM enzymes"/>
    <property type="match status" value="1"/>
</dbReference>
<keyword evidence="5" id="KW-0004">4Fe-4S</keyword>
<evidence type="ECO:0000256" key="13">
    <source>
        <dbReference type="ARBA" id="ARBA00023014"/>
    </source>
</evidence>
<dbReference type="GO" id="GO:0106261">
    <property type="term" value="F:tRNA uridine(34) acetyltransferase activity"/>
    <property type="evidence" value="ECO:0007669"/>
    <property type="project" value="UniProtKB-EC"/>
</dbReference>
<keyword evidence="6" id="KW-0820">tRNA-binding</keyword>
<dbReference type="InterPro" id="IPR039661">
    <property type="entry name" value="ELP3"/>
</dbReference>
<dbReference type="InterPro" id="IPR058240">
    <property type="entry name" value="rSAM_sf"/>
</dbReference>
<evidence type="ECO:0000256" key="10">
    <source>
        <dbReference type="ARBA" id="ARBA00022723"/>
    </source>
</evidence>
<dbReference type="SFLD" id="SFLDS00029">
    <property type="entry name" value="Radical_SAM"/>
    <property type="match status" value="1"/>
</dbReference>
<dbReference type="SUPFAM" id="SSF55729">
    <property type="entry name" value="Acyl-CoA N-acyltransferases (Nat)"/>
    <property type="match status" value="1"/>
</dbReference>
<evidence type="ECO:0000256" key="18">
    <source>
        <dbReference type="ARBA" id="ARBA00075441"/>
    </source>
</evidence>
<comment type="similarity">
    <text evidence="3">Belongs to the ELP3 family.</text>
</comment>
<evidence type="ECO:0000256" key="9">
    <source>
        <dbReference type="ARBA" id="ARBA00022694"/>
    </source>
</evidence>
<evidence type="ECO:0000256" key="4">
    <source>
        <dbReference type="ARBA" id="ARBA00020266"/>
    </source>
</evidence>
<keyword evidence="13" id="KW-0411">Iron-sulfur</keyword>
<evidence type="ECO:0000256" key="3">
    <source>
        <dbReference type="ARBA" id="ARBA00005494"/>
    </source>
</evidence>
<evidence type="ECO:0000256" key="11">
    <source>
        <dbReference type="ARBA" id="ARBA00022884"/>
    </source>
</evidence>
<evidence type="ECO:0000256" key="5">
    <source>
        <dbReference type="ARBA" id="ARBA00022485"/>
    </source>
</evidence>
<evidence type="ECO:0000256" key="19">
    <source>
        <dbReference type="SAM" id="MobiDB-lite"/>
    </source>
</evidence>
<dbReference type="Pfam" id="PF00583">
    <property type="entry name" value="Acetyltransf_1"/>
    <property type="match status" value="1"/>
</dbReference>
<protein>
    <recommendedName>
        <fullName evidence="4">Elongator complex protein 3</fullName>
        <ecNumber evidence="16">2.3.1.311</ecNumber>
    </recommendedName>
    <alternativeName>
        <fullName evidence="18">Elongator component 3</fullName>
    </alternativeName>
    <alternativeName>
        <fullName evidence="15">tRNA uridine(34) acetyltransferase</fullName>
    </alternativeName>
</protein>
<evidence type="ECO:0000256" key="6">
    <source>
        <dbReference type="ARBA" id="ARBA00022555"/>
    </source>
</evidence>
<evidence type="ECO:0000256" key="15">
    <source>
        <dbReference type="ARBA" id="ARBA00030769"/>
    </source>
</evidence>
<dbReference type="GO" id="GO:0005634">
    <property type="term" value="C:nucleus"/>
    <property type="evidence" value="ECO:0007669"/>
    <property type="project" value="TreeGrafter"/>
</dbReference>
<dbReference type="GO" id="GO:0046872">
    <property type="term" value="F:metal ion binding"/>
    <property type="evidence" value="ECO:0007669"/>
    <property type="project" value="UniProtKB-KW"/>
</dbReference>
<sequence length="406" mass="45556">MDPQSTKVANTEGFNFASGAVGILPDTGARVYISVLRCRNYLPEQLVDIVARILAMVPPWTLVYRVQRDIPMPLVTSGVEKGNLRELALARMDDLGLKCRDVRTREAGIQASEYDLLIWTEEVELVRRDYTANEGWETFLSYEDTRQDILVGLLRLRKCGQNTTCPELIGKCSIVRELHVYGTAVPVHGRDADKLQHQGYGTLLMEVAERIARREHRSTKIAIISGVGTRHYYRKLGYELEGPYMVKYLITRAPSTSALTQTPPTVRQNASTNPPITTPSHKLPPTSAYVHLPFCRKRCHYCDFPIVALGSSSTRTDDDPRIFNYIEVIRREIKATSLEFDDNPPLETVFFGGGTPSLVPPRLVSSVLETLSLKFGLCSDAEISMEMDPGTFDGKKLRELMELGCE</sequence>
<dbReference type="Gene3D" id="3.40.630.30">
    <property type="match status" value="1"/>
</dbReference>
<dbReference type="GO" id="GO:0000049">
    <property type="term" value="F:tRNA binding"/>
    <property type="evidence" value="ECO:0007669"/>
    <property type="project" value="UniProtKB-KW"/>
</dbReference>
<keyword evidence="9" id="KW-0819">tRNA processing</keyword>
<comment type="pathway">
    <text evidence="2">tRNA modification; 5-methoxycarbonylmethyl-2-thiouridine-tRNA biosynthesis.</text>
</comment>
<dbReference type="AlphaFoldDB" id="A0A5J5BDF9"/>
<evidence type="ECO:0000313" key="22">
    <source>
        <dbReference type="Proteomes" id="UP000325577"/>
    </source>
</evidence>
<keyword evidence="14" id="KW-0012">Acyltransferase</keyword>
<dbReference type="OrthoDB" id="10265243at2759"/>
<reference evidence="21 22" key="1">
    <citation type="submission" date="2019-09" db="EMBL/GenBank/DDBJ databases">
        <title>A chromosome-level genome assembly of the Chinese tupelo Nyssa sinensis.</title>
        <authorList>
            <person name="Yang X."/>
            <person name="Kang M."/>
            <person name="Yang Y."/>
            <person name="Xiong H."/>
            <person name="Wang M."/>
            <person name="Zhang Z."/>
            <person name="Wang Z."/>
            <person name="Wu H."/>
            <person name="Ma T."/>
            <person name="Liu J."/>
            <person name="Xi Z."/>
        </authorList>
    </citation>
    <scope>NUCLEOTIDE SEQUENCE [LARGE SCALE GENOMIC DNA]</scope>
    <source>
        <strain evidence="21">J267</strain>
        <tissue evidence="21">Leaf</tissue>
    </source>
</reference>
<organism evidence="21 22">
    <name type="scientific">Nyssa sinensis</name>
    <dbReference type="NCBI Taxonomy" id="561372"/>
    <lineage>
        <taxon>Eukaryota</taxon>
        <taxon>Viridiplantae</taxon>
        <taxon>Streptophyta</taxon>
        <taxon>Embryophyta</taxon>
        <taxon>Tracheophyta</taxon>
        <taxon>Spermatophyta</taxon>
        <taxon>Magnoliopsida</taxon>
        <taxon>eudicotyledons</taxon>
        <taxon>Gunneridae</taxon>
        <taxon>Pentapetalae</taxon>
        <taxon>asterids</taxon>
        <taxon>Cornales</taxon>
        <taxon>Nyssaceae</taxon>
        <taxon>Nyssa</taxon>
    </lineage>
</organism>
<keyword evidence="22" id="KW-1185">Reference proteome</keyword>
<keyword evidence="11" id="KW-0694">RNA-binding</keyword>
<keyword evidence="8" id="KW-0949">S-adenosyl-L-methionine</keyword>
<evidence type="ECO:0000256" key="1">
    <source>
        <dbReference type="ARBA" id="ARBA00001966"/>
    </source>
</evidence>
<dbReference type="GO" id="GO:0005737">
    <property type="term" value="C:cytoplasm"/>
    <property type="evidence" value="ECO:0007669"/>
    <property type="project" value="TreeGrafter"/>
</dbReference>
<evidence type="ECO:0000256" key="12">
    <source>
        <dbReference type="ARBA" id="ARBA00023004"/>
    </source>
</evidence>
<dbReference type="Proteomes" id="UP000325577">
    <property type="component" value="Linkage Group LG13"/>
</dbReference>
<evidence type="ECO:0000256" key="14">
    <source>
        <dbReference type="ARBA" id="ARBA00023315"/>
    </source>
</evidence>
<gene>
    <name evidence="21" type="ORF">F0562_024363</name>
</gene>
<dbReference type="InterPro" id="IPR016181">
    <property type="entry name" value="Acyl_CoA_acyltransferase"/>
</dbReference>
<keyword evidence="10" id="KW-0479">Metal-binding</keyword>
<evidence type="ECO:0000256" key="8">
    <source>
        <dbReference type="ARBA" id="ARBA00022691"/>
    </source>
</evidence>
<name>A0A5J5BDF9_9ASTE</name>
<dbReference type="PANTHER" id="PTHR11135">
    <property type="entry name" value="HISTONE ACETYLTRANSFERASE-RELATED"/>
    <property type="match status" value="1"/>
</dbReference>
<evidence type="ECO:0000256" key="7">
    <source>
        <dbReference type="ARBA" id="ARBA00022679"/>
    </source>
</evidence>